<name>A0ABR2W6I9_9FUNG</name>
<feature type="chain" id="PRO_5045554973" evidence="1">
    <location>
        <begin position="19"/>
        <end position="293"/>
    </location>
</feature>
<dbReference type="EMBL" id="JASJQH010006971">
    <property type="protein sequence ID" value="KAK9721709.1"/>
    <property type="molecule type" value="Genomic_DNA"/>
</dbReference>
<evidence type="ECO:0000313" key="3">
    <source>
        <dbReference type="Proteomes" id="UP001479436"/>
    </source>
</evidence>
<feature type="signal peptide" evidence="1">
    <location>
        <begin position="1"/>
        <end position="18"/>
    </location>
</feature>
<gene>
    <name evidence="2" type="ORF">K7432_003215</name>
</gene>
<evidence type="ECO:0000256" key="1">
    <source>
        <dbReference type="SAM" id="SignalP"/>
    </source>
</evidence>
<organism evidence="2 3">
    <name type="scientific">Basidiobolus ranarum</name>
    <dbReference type="NCBI Taxonomy" id="34480"/>
    <lineage>
        <taxon>Eukaryota</taxon>
        <taxon>Fungi</taxon>
        <taxon>Fungi incertae sedis</taxon>
        <taxon>Zoopagomycota</taxon>
        <taxon>Entomophthoromycotina</taxon>
        <taxon>Basidiobolomycetes</taxon>
        <taxon>Basidiobolales</taxon>
        <taxon>Basidiobolaceae</taxon>
        <taxon>Basidiobolus</taxon>
    </lineage>
</organism>
<protein>
    <submittedName>
        <fullName evidence="2">Uncharacterized protein</fullName>
    </submittedName>
</protein>
<sequence length="293" mass="31633">MIFKYPILALSFGISVCGQSTVTVEYPFQTLTRNVAPELITATIQAHTQRDTVPGFIATDIIPDTTYTDLAGLQSVTRVISGSTVTRINPEGVIVQSIPEVTITRSLEFLTATDTVFKTYATYTPTSGEILDYYTITGPTFGNSYIYSIIASYDRRRVIQTISGPTLTYVVGDRDPVIATVDGALSTLYNNPITILETLGPTRVTRNVEPGMSTIVGVTSLSYTPTSFVSVSVSTATVTVTSNAISWLTSNYAPTSTTSMSKSILPTSYCSTPKPTKCIYKPRKCAPKTSTNN</sequence>
<comment type="caution">
    <text evidence="2">The sequence shown here is derived from an EMBL/GenBank/DDBJ whole genome shotgun (WGS) entry which is preliminary data.</text>
</comment>
<dbReference type="Proteomes" id="UP001479436">
    <property type="component" value="Unassembled WGS sequence"/>
</dbReference>
<evidence type="ECO:0000313" key="2">
    <source>
        <dbReference type="EMBL" id="KAK9721709.1"/>
    </source>
</evidence>
<proteinExistence type="predicted"/>
<accession>A0ABR2W6I9</accession>
<keyword evidence="3" id="KW-1185">Reference proteome</keyword>
<keyword evidence="1" id="KW-0732">Signal</keyword>
<reference evidence="2 3" key="1">
    <citation type="submission" date="2023-04" db="EMBL/GenBank/DDBJ databases">
        <title>Genome of Basidiobolus ranarum AG-B5.</title>
        <authorList>
            <person name="Stajich J.E."/>
            <person name="Carter-House D."/>
            <person name="Gryganskyi A."/>
        </authorList>
    </citation>
    <scope>NUCLEOTIDE SEQUENCE [LARGE SCALE GENOMIC DNA]</scope>
    <source>
        <strain evidence="2 3">AG-B5</strain>
    </source>
</reference>